<evidence type="ECO:0000313" key="9">
    <source>
        <dbReference type="EMBL" id="ORY96566.1"/>
    </source>
</evidence>
<feature type="compositionally biased region" description="Low complexity" evidence="6">
    <location>
        <begin position="352"/>
        <end position="365"/>
    </location>
</feature>
<dbReference type="InterPro" id="IPR001841">
    <property type="entry name" value="Znf_RING"/>
</dbReference>
<keyword evidence="10" id="KW-1185">Reference proteome</keyword>
<feature type="zinc finger region" description="TRAF-type" evidence="4">
    <location>
        <begin position="109"/>
        <end position="162"/>
    </location>
</feature>
<dbReference type="PROSITE" id="PS50145">
    <property type="entry name" value="ZF_TRAF"/>
    <property type="match status" value="2"/>
</dbReference>
<evidence type="ECO:0000256" key="5">
    <source>
        <dbReference type="SAM" id="Coils"/>
    </source>
</evidence>
<dbReference type="Pfam" id="PF13639">
    <property type="entry name" value="zf-RING_2"/>
    <property type="match status" value="1"/>
</dbReference>
<proteinExistence type="predicted"/>
<dbReference type="SUPFAM" id="SSF49599">
    <property type="entry name" value="TRAF domain-like"/>
    <property type="match status" value="2"/>
</dbReference>
<name>A0A1X2HE17_SYNRA</name>
<evidence type="ECO:0000256" key="3">
    <source>
        <dbReference type="ARBA" id="ARBA00022833"/>
    </source>
</evidence>
<dbReference type="PROSITE" id="PS50089">
    <property type="entry name" value="ZF_RING_2"/>
    <property type="match status" value="1"/>
</dbReference>
<feature type="zinc finger region" description="TRAF-type" evidence="4">
    <location>
        <begin position="164"/>
        <end position="208"/>
    </location>
</feature>
<sequence length="396" mass="44823">MPNEQENVVDLRSLQYVGTVNANLICCICQVPFIDPVVLPCGHTFCQTCIYQACESSPICPFDRSAVSLDDIQPAVKIISNMVNELDVHCPRSEEGCGYVGQRQYIENHVKSSCLYAFAACDLDECKELVLKKDLHSHVEACKYRATECSMCKKKLRAYELEDHHEQCPAEIIECPYCTTSRPRSEHSTHLDTCPQHPVNCEHSSFGCQWSGQRYEQDTHLELCPYEGIKAFLRQQQQQQQMLRDELNTVRKENTTLKRQQSDQRREIEALAVRLEEMQEFSQESEMKTEFETLSASMANLELKQNMALMTETFRLQEEIQSLRAVCHGMRMQMHFLLMDRRNSAAAPPPTSAASSSAAAAAAAAGVNASEGQSLQALNRMRSWLDAPGPRQDTKL</sequence>
<gene>
    <name evidence="9" type="ORF">BCR43DRAFT_458274</name>
</gene>
<evidence type="ECO:0000259" key="7">
    <source>
        <dbReference type="PROSITE" id="PS50089"/>
    </source>
</evidence>
<keyword evidence="2 4" id="KW-0863">Zinc-finger</keyword>
<dbReference type="OrthoDB" id="1630758at2759"/>
<keyword evidence="3 4" id="KW-0862">Zinc</keyword>
<dbReference type="SMART" id="SM00184">
    <property type="entry name" value="RING"/>
    <property type="match status" value="1"/>
</dbReference>
<dbReference type="InParanoid" id="A0A1X2HE17"/>
<comment type="caution">
    <text evidence="9">The sequence shown here is derived from an EMBL/GenBank/DDBJ whole genome shotgun (WGS) entry which is preliminary data.</text>
</comment>
<accession>A0A1X2HE17</accession>
<dbReference type="InterPro" id="IPR001293">
    <property type="entry name" value="Znf_TRAF"/>
</dbReference>
<keyword evidence="1 4" id="KW-0479">Metal-binding</keyword>
<feature type="domain" description="RING-type" evidence="7">
    <location>
        <begin position="26"/>
        <end position="64"/>
    </location>
</feature>
<evidence type="ECO:0000259" key="8">
    <source>
        <dbReference type="PROSITE" id="PS50145"/>
    </source>
</evidence>
<dbReference type="PANTHER" id="PTHR10131:SF94">
    <property type="entry name" value="TNF RECEPTOR-ASSOCIATED FACTOR 4"/>
    <property type="match status" value="1"/>
</dbReference>
<feature type="region of interest" description="Disordered" evidence="6">
    <location>
        <begin position="344"/>
        <end position="366"/>
    </location>
</feature>
<dbReference type="Proteomes" id="UP000242180">
    <property type="component" value="Unassembled WGS sequence"/>
</dbReference>
<evidence type="ECO:0008006" key="11">
    <source>
        <dbReference type="Google" id="ProtNLM"/>
    </source>
</evidence>
<dbReference type="OMA" id="PLTTICG"/>
<dbReference type="AlphaFoldDB" id="A0A1X2HE17"/>
<dbReference type="PROSITE" id="PS00518">
    <property type="entry name" value="ZF_RING_1"/>
    <property type="match status" value="1"/>
</dbReference>
<feature type="domain" description="TRAF-type" evidence="8">
    <location>
        <begin position="109"/>
        <end position="162"/>
    </location>
</feature>
<dbReference type="Pfam" id="PF02176">
    <property type="entry name" value="zf-TRAF"/>
    <property type="match status" value="1"/>
</dbReference>
<feature type="domain" description="TRAF-type" evidence="8">
    <location>
        <begin position="164"/>
        <end position="208"/>
    </location>
</feature>
<feature type="coiled-coil region" evidence="5">
    <location>
        <begin position="233"/>
        <end position="278"/>
    </location>
</feature>
<reference evidence="9 10" key="1">
    <citation type="submission" date="2016-07" db="EMBL/GenBank/DDBJ databases">
        <title>Pervasive Adenine N6-methylation of Active Genes in Fungi.</title>
        <authorList>
            <consortium name="DOE Joint Genome Institute"/>
            <person name="Mondo S.J."/>
            <person name="Dannebaum R.O."/>
            <person name="Kuo R.C."/>
            <person name="Labutti K."/>
            <person name="Haridas S."/>
            <person name="Kuo A."/>
            <person name="Salamov A."/>
            <person name="Ahrendt S.R."/>
            <person name="Lipzen A."/>
            <person name="Sullivan W."/>
            <person name="Andreopoulos W.B."/>
            <person name="Clum A."/>
            <person name="Lindquist E."/>
            <person name="Daum C."/>
            <person name="Ramamoorthy G.K."/>
            <person name="Gryganskyi A."/>
            <person name="Culley D."/>
            <person name="Magnuson J.K."/>
            <person name="James T.Y."/>
            <person name="O'Malley M.A."/>
            <person name="Stajich J.E."/>
            <person name="Spatafora J.W."/>
            <person name="Visel A."/>
            <person name="Grigoriev I.V."/>
        </authorList>
    </citation>
    <scope>NUCLEOTIDE SEQUENCE [LARGE SCALE GENOMIC DNA]</scope>
    <source>
        <strain evidence="9 10">NRRL 2496</strain>
    </source>
</reference>
<dbReference type="GO" id="GO:0008270">
    <property type="term" value="F:zinc ion binding"/>
    <property type="evidence" value="ECO:0007669"/>
    <property type="project" value="UniProtKB-KW"/>
</dbReference>
<protein>
    <recommendedName>
        <fullName evidence="11">RING-type domain-containing protein</fullName>
    </recommendedName>
</protein>
<keyword evidence="5" id="KW-0175">Coiled coil</keyword>
<dbReference type="InterPro" id="IPR013083">
    <property type="entry name" value="Znf_RING/FYVE/PHD"/>
</dbReference>
<dbReference type="STRING" id="13706.A0A1X2HE17"/>
<evidence type="ECO:0000256" key="4">
    <source>
        <dbReference type="PROSITE-ProRule" id="PRU00207"/>
    </source>
</evidence>
<evidence type="ECO:0000256" key="1">
    <source>
        <dbReference type="ARBA" id="ARBA00022723"/>
    </source>
</evidence>
<dbReference type="EMBL" id="MCGN01000005">
    <property type="protein sequence ID" value="ORY96566.1"/>
    <property type="molecule type" value="Genomic_DNA"/>
</dbReference>
<dbReference type="InterPro" id="IPR017907">
    <property type="entry name" value="Znf_RING_CS"/>
</dbReference>
<dbReference type="PANTHER" id="PTHR10131">
    <property type="entry name" value="TNF RECEPTOR ASSOCIATED FACTOR"/>
    <property type="match status" value="1"/>
</dbReference>
<evidence type="ECO:0000256" key="2">
    <source>
        <dbReference type="ARBA" id="ARBA00022771"/>
    </source>
</evidence>
<evidence type="ECO:0000313" key="10">
    <source>
        <dbReference type="Proteomes" id="UP000242180"/>
    </source>
</evidence>
<dbReference type="SUPFAM" id="SSF57850">
    <property type="entry name" value="RING/U-box"/>
    <property type="match status" value="1"/>
</dbReference>
<dbReference type="Gene3D" id="3.30.40.10">
    <property type="entry name" value="Zinc/RING finger domain, C3HC4 (zinc finger)"/>
    <property type="match status" value="2"/>
</dbReference>
<evidence type="ECO:0000256" key="6">
    <source>
        <dbReference type="SAM" id="MobiDB-lite"/>
    </source>
</evidence>
<organism evidence="9 10">
    <name type="scientific">Syncephalastrum racemosum</name>
    <name type="common">Filamentous fungus</name>
    <dbReference type="NCBI Taxonomy" id="13706"/>
    <lineage>
        <taxon>Eukaryota</taxon>
        <taxon>Fungi</taxon>
        <taxon>Fungi incertae sedis</taxon>
        <taxon>Mucoromycota</taxon>
        <taxon>Mucoromycotina</taxon>
        <taxon>Mucoromycetes</taxon>
        <taxon>Mucorales</taxon>
        <taxon>Syncephalastraceae</taxon>
        <taxon>Syncephalastrum</taxon>
    </lineage>
</organism>